<accession>A0A2L2SU83</accession>
<proteinExistence type="predicted"/>
<protein>
    <recommendedName>
        <fullName evidence="2">DUF7908 domain-containing protein</fullName>
    </recommendedName>
</protein>
<dbReference type="Pfam" id="PF25485">
    <property type="entry name" value="DUF7908"/>
    <property type="match status" value="1"/>
</dbReference>
<dbReference type="RefSeq" id="XP_025583440.1">
    <property type="nucleotide sequence ID" value="XM_025729143.2"/>
</dbReference>
<feature type="domain" description="DUF7908" evidence="2">
    <location>
        <begin position="75"/>
        <end position="199"/>
    </location>
</feature>
<evidence type="ECO:0000256" key="1">
    <source>
        <dbReference type="SAM" id="MobiDB-lite"/>
    </source>
</evidence>
<feature type="compositionally biased region" description="Polar residues" evidence="1">
    <location>
        <begin position="49"/>
        <end position="64"/>
    </location>
</feature>
<dbReference type="Proteomes" id="UP000245910">
    <property type="component" value="Chromosome IIII"/>
</dbReference>
<dbReference type="STRING" id="56646.A0A2L2SU83"/>
<name>A0A2L2SU83_9HYPO</name>
<sequence length="495" mass="53478">MSNAQIYSAQPPAEVGNSASEISDTALAEYTSTGSASYLIHDFSTATKNDNPGTSNLPTSSVTINPAHPGVNSRPVIFRIVNDTQNTRRGLTRRDLGGFVGSTQEVCAGASVFNPSNGRLLQGTAPVFYAGESFKELRGQAESLPQNAITTTFAEVGGSLRFRNSALPNGEANFCQTPKNDQTYITFTSSSPGCIAVRWSIPRTVTRCHLRAQLDQRCLPITTGCSDIIGRLCANPIQLVFRLHSTTTYRRDSASKGHIENKLPNSEPFFRWVYQQKNKSPPLSPPSLSNCPLPISFLLCQLLPKQPNSLSTHPRQWISFPIVSQSSLSQVTSEETSSGSSVSEVRTSLETSLETSIIISESTTIIGSEVSSTTVPDSTSSFNVESTSFGASAESSTVETTITTSAPTRACSDYFILEPTTLFDDSATADENEELPSDSISSVAVCPYWDDLRIKPNAGHDTTYQIIDSPDLRAVSVEWCGLDSNDVLACFVVRF</sequence>
<keyword evidence="4" id="KW-1185">Reference proteome</keyword>
<dbReference type="InterPro" id="IPR057230">
    <property type="entry name" value="DUF7908"/>
</dbReference>
<dbReference type="EMBL" id="LN649232">
    <property type="protein sequence ID" value="CEI41786.1"/>
    <property type="molecule type" value="Genomic_DNA"/>
</dbReference>
<evidence type="ECO:0000259" key="2">
    <source>
        <dbReference type="Pfam" id="PF25485"/>
    </source>
</evidence>
<organism evidence="3 4">
    <name type="scientific">Fusarium venenatum</name>
    <dbReference type="NCBI Taxonomy" id="56646"/>
    <lineage>
        <taxon>Eukaryota</taxon>
        <taxon>Fungi</taxon>
        <taxon>Dikarya</taxon>
        <taxon>Ascomycota</taxon>
        <taxon>Pezizomycotina</taxon>
        <taxon>Sordariomycetes</taxon>
        <taxon>Hypocreomycetidae</taxon>
        <taxon>Hypocreales</taxon>
        <taxon>Nectriaceae</taxon>
        <taxon>Fusarium</taxon>
    </lineage>
</organism>
<reference evidence="4" key="1">
    <citation type="submission" date="2014-10" db="EMBL/GenBank/DDBJ databases">
        <authorList>
            <person name="King R."/>
        </authorList>
    </citation>
    <scope>NUCLEOTIDE SEQUENCE [LARGE SCALE GENOMIC DNA]</scope>
    <source>
        <strain evidence="4">A3/5</strain>
    </source>
</reference>
<dbReference type="AlphaFoldDB" id="A0A2L2SU83"/>
<dbReference type="GeneID" id="37265372"/>
<feature type="region of interest" description="Disordered" evidence="1">
    <location>
        <begin position="49"/>
        <end position="68"/>
    </location>
</feature>
<evidence type="ECO:0000313" key="3">
    <source>
        <dbReference type="EMBL" id="CEI41786.1"/>
    </source>
</evidence>
<evidence type="ECO:0000313" key="4">
    <source>
        <dbReference type="Proteomes" id="UP000245910"/>
    </source>
</evidence>
<dbReference type="KEGG" id="fvn:FVRRES_13742"/>
<dbReference type="OrthoDB" id="3563678at2759"/>